<evidence type="ECO:0000313" key="17">
    <source>
        <dbReference type="EMBL" id="EJT71532.1"/>
    </source>
</evidence>
<keyword evidence="4" id="KW-0540">Nuclease</keyword>
<dbReference type="InterPro" id="IPR042530">
    <property type="entry name" value="EME1/EME2_C"/>
</dbReference>
<dbReference type="GeneID" id="20351247"/>
<evidence type="ECO:0000256" key="7">
    <source>
        <dbReference type="ARBA" id="ARBA00022763"/>
    </source>
</evidence>
<dbReference type="GO" id="GO:0008821">
    <property type="term" value="F:crossover junction DNA endonuclease activity"/>
    <property type="evidence" value="ECO:0007669"/>
    <property type="project" value="TreeGrafter"/>
</dbReference>
<dbReference type="Gene3D" id="1.10.150.670">
    <property type="entry name" value="Crossover junction endonuclease EME1, DNA-binding domain"/>
    <property type="match status" value="1"/>
</dbReference>
<dbReference type="OrthoDB" id="343092at2759"/>
<reference evidence="18" key="5">
    <citation type="submission" date="2018-04" db="UniProtKB">
        <authorList>
            <consortium name="EnsemblFungi"/>
        </authorList>
    </citation>
    <scope>IDENTIFICATION</scope>
    <source>
        <strain evidence="18">R3-111a-1</strain>
    </source>
</reference>
<evidence type="ECO:0000256" key="5">
    <source>
        <dbReference type="ARBA" id="ARBA00022723"/>
    </source>
</evidence>
<dbReference type="InterPro" id="IPR047521">
    <property type="entry name" value="XPF_nuclease_EME1_ascomycetes"/>
</dbReference>
<evidence type="ECO:0000256" key="12">
    <source>
        <dbReference type="ARBA" id="ARBA00023242"/>
    </source>
</evidence>
<comment type="similarity">
    <text evidence="3">Belongs to the EME1/MMS4 family.</text>
</comment>
<dbReference type="FunFam" id="1.10.150.670:FF:000004">
    <property type="entry name" value="Crossover junction endonuclease EME1"/>
    <property type="match status" value="1"/>
</dbReference>
<evidence type="ECO:0000256" key="10">
    <source>
        <dbReference type="ARBA" id="ARBA00023172"/>
    </source>
</evidence>
<feature type="region of interest" description="Disordered" evidence="15">
    <location>
        <begin position="274"/>
        <end position="432"/>
    </location>
</feature>
<evidence type="ECO:0000256" key="15">
    <source>
        <dbReference type="SAM" id="MobiDB-lite"/>
    </source>
</evidence>
<reference evidence="17" key="2">
    <citation type="submission" date="2010-07" db="EMBL/GenBank/DDBJ databases">
        <authorList>
            <consortium name="The Broad Institute Genome Sequencing Platform"/>
            <consortium name="Broad Institute Genome Sequencing Center for Infectious Disease"/>
            <person name="Ma L.-J."/>
            <person name="Dead R."/>
            <person name="Young S."/>
            <person name="Zeng Q."/>
            <person name="Koehrsen M."/>
            <person name="Alvarado L."/>
            <person name="Berlin A."/>
            <person name="Chapman S.B."/>
            <person name="Chen Z."/>
            <person name="Freedman E."/>
            <person name="Gellesch M."/>
            <person name="Goldberg J."/>
            <person name="Griggs A."/>
            <person name="Gujja S."/>
            <person name="Heilman E.R."/>
            <person name="Heiman D."/>
            <person name="Hepburn T."/>
            <person name="Howarth C."/>
            <person name="Jen D."/>
            <person name="Larson L."/>
            <person name="Mehta T."/>
            <person name="Neiman D."/>
            <person name="Pearson M."/>
            <person name="Roberts A."/>
            <person name="Saif S."/>
            <person name="Shea T."/>
            <person name="Shenoy N."/>
            <person name="Sisk P."/>
            <person name="Stolte C."/>
            <person name="Sykes S."/>
            <person name="Walk T."/>
            <person name="White J."/>
            <person name="Yandava C."/>
            <person name="Haas B."/>
            <person name="Nusbaum C."/>
            <person name="Birren B."/>
        </authorList>
    </citation>
    <scope>NUCLEOTIDE SEQUENCE</scope>
    <source>
        <strain evidence="17">R3-111a-1</strain>
    </source>
</reference>
<feature type="compositionally biased region" description="Low complexity" evidence="15">
    <location>
        <begin position="22"/>
        <end position="41"/>
    </location>
</feature>
<evidence type="ECO:0000256" key="8">
    <source>
        <dbReference type="ARBA" id="ARBA00022801"/>
    </source>
</evidence>
<dbReference type="GO" id="GO:0003677">
    <property type="term" value="F:DNA binding"/>
    <property type="evidence" value="ECO:0007669"/>
    <property type="project" value="InterPro"/>
</dbReference>
<keyword evidence="12" id="KW-0539">Nucleus</keyword>
<name>J3PBB6_GAET3</name>
<dbReference type="GO" id="GO:0006302">
    <property type="term" value="P:double-strand break repair"/>
    <property type="evidence" value="ECO:0007669"/>
    <property type="project" value="TreeGrafter"/>
</dbReference>
<dbReference type="Pfam" id="PF02732">
    <property type="entry name" value="ERCC4"/>
    <property type="match status" value="1"/>
</dbReference>
<sequence>MPDIIDLLSSPACPPSSPLLLPPTLSRKPTATLARPAATRPVHGVVDLTDDSPRPAPTTTNAPAADGSGRSKRDHPAASGITPSGLYLLSDDFDTTGDLDFSVVAATPDPAERAAKRARLSPGRAVGSGAPSERAREDGSGRAAGQLNGGRLHSAAAGKLHARPGVLQPSGVRRWNSAADPIQHSSSPDHACAPARGKGTSTMAHPPSRIRLYDEFEDPFASSSSPAVPRTAAVTLGRKENDCARTRKTSMLAVGGDKGKVDAAPPVLSLLDDDDDDDPFASPVALRAVPPPAAAENKRQKPAAAWDPIMSSSAPEEIISKSRGVGFGTVSPRRAPRKTGMERSRSEVIDILDSSEWEGGGSRPGSAGTLASDDSLPDVEDLDFSKIRSERPSATASKGGRRKAGTTASAGAASSSRAAAAKPSKAAGSSSATVVLSAAEKADKAAAREAEKERKKLEKEQARAEKAAEKMRAAALAEINKAKTDKKHSAPEMIVDLPAGFNPTIKLQVETLLGELEVECTTIPQEEGGNSLADDVVTWRRKVKSRYDSELGHWEPAPLRIEEEEHVLVRLSAADLVSLAQGRGQGAVEAADGQQEGATLDDHVEQMRARFPGRKLIYLVEGLVVWMRKNRTLRNRQFTAAVRGLADAVPAAAAEAAALERAGQTGTGSRRRKKAASTPEYVDEDVVEDALLSLQVVHGALIHHTAVPVESAQWIVAFTQHISTIPYKRTRERANDAGAAFCMDAGQVRTGDGAADTYTRMLQEIVRVTAPIAHGVAARYPTVARLVAGLEAAGPLALEAVPRSANRDGEPSDCAVGQAVSRRMHKVFTGRDPGSTDV</sequence>
<dbReference type="GO" id="GO:0005634">
    <property type="term" value="C:nucleus"/>
    <property type="evidence" value="ECO:0007669"/>
    <property type="project" value="UniProtKB-SubCell"/>
</dbReference>
<keyword evidence="11" id="KW-0234">DNA repair</keyword>
<accession>J3PBB6</accession>
<evidence type="ECO:0000256" key="1">
    <source>
        <dbReference type="ARBA" id="ARBA00001946"/>
    </source>
</evidence>
<dbReference type="GO" id="GO:0048476">
    <property type="term" value="C:Holliday junction resolvase complex"/>
    <property type="evidence" value="ECO:0007669"/>
    <property type="project" value="InterPro"/>
</dbReference>
<organism evidence="17">
    <name type="scientific">Gaeumannomyces tritici (strain R3-111a-1)</name>
    <name type="common">Wheat and barley take-all root rot fungus</name>
    <name type="synonym">Gaeumannomyces graminis var. tritici</name>
    <dbReference type="NCBI Taxonomy" id="644352"/>
    <lineage>
        <taxon>Eukaryota</taxon>
        <taxon>Fungi</taxon>
        <taxon>Dikarya</taxon>
        <taxon>Ascomycota</taxon>
        <taxon>Pezizomycotina</taxon>
        <taxon>Sordariomycetes</taxon>
        <taxon>Sordariomycetidae</taxon>
        <taxon>Magnaporthales</taxon>
        <taxon>Magnaporthaceae</taxon>
        <taxon>Gaeumannomyces</taxon>
    </lineage>
</organism>
<dbReference type="CDD" id="cd20085">
    <property type="entry name" value="XPF_nuclease_Mms4"/>
    <property type="match status" value="1"/>
</dbReference>
<feature type="region of interest" description="Disordered" evidence="15">
    <location>
        <begin position="180"/>
        <end position="206"/>
    </location>
</feature>
<dbReference type="InterPro" id="IPR033310">
    <property type="entry name" value="Mms4/EME1/EME2"/>
</dbReference>
<protein>
    <recommendedName>
        <fullName evidence="16">ERCC4 domain-containing protein</fullName>
    </recommendedName>
</protein>
<keyword evidence="9" id="KW-0460">Magnesium</keyword>
<dbReference type="AlphaFoldDB" id="J3PBB6"/>
<dbReference type="PANTHER" id="PTHR21077:SF5">
    <property type="entry name" value="CROSSOVER JUNCTION ENDONUCLEASE MMS4"/>
    <property type="match status" value="1"/>
</dbReference>
<feature type="compositionally biased region" description="Pro residues" evidence="15">
    <location>
        <begin position="12"/>
        <end position="21"/>
    </location>
</feature>
<keyword evidence="14" id="KW-0175">Coiled coil</keyword>
<comment type="cofactor">
    <cofactor evidence="1">
        <name>Mg(2+)</name>
        <dbReference type="ChEBI" id="CHEBI:18420"/>
    </cofactor>
</comment>
<feature type="region of interest" description="Disordered" evidence="15">
    <location>
        <begin position="1"/>
        <end position="83"/>
    </location>
</feature>
<dbReference type="Gene3D" id="3.40.50.10130">
    <property type="match status" value="1"/>
</dbReference>
<comment type="subcellular location">
    <subcellularLocation>
        <location evidence="2">Nucleus</location>
    </subcellularLocation>
</comment>
<keyword evidence="8" id="KW-0378">Hydrolase</keyword>
<evidence type="ECO:0000256" key="11">
    <source>
        <dbReference type="ARBA" id="ARBA00023204"/>
    </source>
</evidence>
<keyword evidence="13" id="KW-0469">Meiosis</keyword>
<proteinExistence type="inferred from homology"/>
<dbReference type="VEuPathDB" id="FungiDB:GGTG_10789"/>
<dbReference type="HOGENOM" id="CLU_013160_0_0_1"/>
<reference evidence="19" key="1">
    <citation type="submission" date="2010-07" db="EMBL/GenBank/DDBJ databases">
        <title>The genome sequence of Gaeumannomyces graminis var. tritici strain R3-111a-1.</title>
        <authorList>
            <consortium name="The Broad Institute Genome Sequencing Platform"/>
            <person name="Ma L.-J."/>
            <person name="Dead R."/>
            <person name="Young S."/>
            <person name="Zeng Q."/>
            <person name="Koehrsen M."/>
            <person name="Alvarado L."/>
            <person name="Berlin A."/>
            <person name="Chapman S.B."/>
            <person name="Chen Z."/>
            <person name="Freedman E."/>
            <person name="Gellesch M."/>
            <person name="Goldberg J."/>
            <person name="Griggs A."/>
            <person name="Gujja S."/>
            <person name="Heilman E.R."/>
            <person name="Heiman D."/>
            <person name="Hepburn T."/>
            <person name="Howarth C."/>
            <person name="Jen D."/>
            <person name="Larson L."/>
            <person name="Mehta T."/>
            <person name="Neiman D."/>
            <person name="Pearson M."/>
            <person name="Roberts A."/>
            <person name="Saif S."/>
            <person name="Shea T."/>
            <person name="Shenoy N."/>
            <person name="Sisk P."/>
            <person name="Stolte C."/>
            <person name="Sykes S."/>
            <person name="Walk T."/>
            <person name="White J."/>
            <person name="Yandava C."/>
            <person name="Haas B."/>
            <person name="Nusbaum C."/>
            <person name="Birren B."/>
        </authorList>
    </citation>
    <scope>NUCLEOTIDE SEQUENCE [LARGE SCALE GENOMIC DNA]</scope>
    <source>
        <strain evidence="19">R3-111a-1</strain>
    </source>
</reference>
<evidence type="ECO:0000256" key="14">
    <source>
        <dbReference type="SAM" id="Coils"/>
    </source>
</evidence>
<keyword evidence="6" id="KW-0255">Endonuclease</keyword>
<dbReference type="InterPro" id="IPR006166">
    <property type="entry name" value="ERCC4_domain"/>
</dbReference>
<feature type="compositionally biased region" description="Basic and acidic residues" evidence="15">
    <location>
        <begin position="339"/>
        <end position="348"/>
    </location>
</feature>
<dbReference type="EnsemblFungi" id="EJT71532">
    <property type="protein sequence ID" value="EJT71532"/>
    <property type="gene ID" value="GGTG_10789"/>
</dbReference>
<dbReference type="Proteomes" id="UP000006039">
    <property type="component" value="Unassembled WGS sequence"/>
</dbReference>
<dbReference type="eggNOG" id="ENOG502R8ER">
    <property type="taxonomic scope" value="Eukaryota"/>
</dbReference>
<evidence type="ECO:0000256" key="3">
    <source>
        <dbReference type="ARBA" id="ARBA00005313"/>
    </source>
</evidence>
<dbReference type="GO" id="GO:0000712">
    <property type="term" value="P:resolution of meiotic recombination intermediates"/>
    <property type="evidence" value="ECO:0007669"/>
    <property type="project" value="TreeGrafter"/>
</dbReference>
<dbReference type="RefSeq" id="XP_009226929.1">
    <property type="nucleotide sequence ID" value="XM_009228665.1"/>
</dbReference>
<evidence type="ECO:0000256" key="4">
    <source>
        <dbReference type="ARBA" id="ARBA00022722"/>
    </source>
</evidence>
<dbReference type="GO" id="GO:0031573">
    <property type="term" value="P:mitotic intra-S DNA damage checkpoint signaling"/>
    <property type="evidence" value="ECO:0007669"/>
    <property type="project" value="TreeGrafter"/>
</dbReference>
<dbReference type="GO" id="GO:0046872">
    <property type="term" value="F:metal ion binding"/>
    <property type="evidence" value="ECO:0007669"/>
    <property type="project" value="UniProtKB-KW"/>
</dbReference>
<evidence type="ECO:0000259" key="16">
    <source>
        <dbReference type="SMART" id="SM00891"/>
    </source>
</evidence>
<evidence type="ECO:0000256" key="13">
    <source>
        <dbReference type="ARBA" id="ARBA00023254"/>
    </source>
</evidence>
<feature type="region of interest" description="Disordered" evidence="15">
    <location>
        <begin position="660"/>
        <end position="679"/>
    </location>
</feature>
<evidence type="ECO:0000256" key="9">
    <source>
        <dbReference type="ARBA" id="ARBA00022842"/>
    </source>
</evidence>
<dbReference type="GO" id="GO:0031297">
    <property type="term" value="P:replication fork processing"/>
    <property type="evidence" value="ECO:0007669"/>
    <property type="project" value="TreeGrafter"/>
</dbReference>
<keyword evidence="5" id="KW-0479">Metal-binding</keyword>
<keyword evidence="10" id="KW-0233">DNA recombination</keyword>
<evidence type="ECO:0000256" key="2">
    <source>
        <dbReference type="ARBA" id="ARBA00004123"/>
    </source>
</evidence>
<evidence type="ECO:0000256" key="6">
    <source>
        <dbReference type="ARBA" id="ARBA00022759"/>
    </source>
</evidence>
<feature type="coiled-coil region" evidence="14">
    <location>
        <begin position="440"/>
        <end position="477"/>
    </location>
</feature>
<dbReference type="EMBL" id="GL385400">
    <property type="protein sequence ID" value="EJT71532.1"/>
    <property type="molecule type" value="Genomic_DNA"/>
</dbReference>
<dbReference type="SMART" id="SM00891">
    <property type="entry name" value="ERCC4"/>
    <property type="match status" value="1"/>
</dbReference>
<gene>
    <name evidence="18" type="primary">20351247</name>
    <name evidence="17" type="ORF">GGTG_10789</name>
</gene>
<keyword evidence="7" id="KW-0227">DNA damage</keyword>
<evidence type="ECO:0000313" key="18">
    <source>
        <dbReference type="EnsemblFungi" id="EJT71532"/>
    </source>
</evidence>
<dbReference type="STRING" id="644352.J3PBB6"/>
<evidence type="ECO:0000313" key="19">
    <source>
        <dbReference type="Proteomes" id="UP000006039"/>
    </source>
</evidence>
<feature type="region of interest" description="Disordered" evidence="15">
    <location>
        <begin position="112"/>
        <end position="148"/>
    </location>
</feature>
<reference evidence="18" key="4">
    <citation type="journal article" date="2015" name="G3 (Bethesda)">
        <title>Genome sequences of three phytopathogenic species of the Magnaporthaceae family of fungi.</title>
        <authorList>
            <person name="Okagaki L.H."/>
            <person name="Nunes C.C."/>
            <person name="Sailsbery J."/>
            <person name="Clay B."/>
            <person name="Brown D."/>
            <person name="John T."/>
            <person name="Oh Y."/>
            <person name="Young N."/>
            <person name="Fitzgerald M."/>
            <person name="Haas B.J."/>
            <person name="Zeng Q."/>
            <person name="Young S."/>
            <person name="Adiconis X."/>
            <person name="Fan L."/>
            <person name="Levin J.Z."/>
            <person name="Mitchell T.K."/>
            <person name="Okubara P.A."/>
            <person name="Farman M.L."/>
            <person name="Kohn L.M."/>
            <person name="Birren B."/>
            <person name="Ma L.-J."/>
            <person name="Dean R.A."/>
        </authorList>
    </citation>
    <scope>NUCLEOTIDE SEQUENCE</scope>
    <source>
        <strain evidence="18">R3-111a-1</strain>
    </source>
</reference>
<keyword evidence="19" id="KW-1185">Reference proteome</keyword>
<dbReference type="PANTHER" id="PTHR21077">
    <property type="entry name" value="EME1 PROTEIN"/>
    <property type="match status" value="1"/>
</dbReference>
<reference evidence="17" key="3">
    <citation type="submission" date="2010-09" db="EMBL/GenBank/DDBJ databases">
        <title>Annotation of Gaeumannomyces graminis var. tritici R3-111a-1.</title>
        <authorList>
            <consortium name="The Broad Institute Genome Sequencing Platform"/>
            <person name="Ma L.-J."/>
            <person name="Dead R."/>
            <person name="Young S.K."/>
            <person name="Zeng Q."/>
            <person name="Gargeya S."/>
            <person name="Fitzgerald M."/>
            <person name="Haas B."/>
            <person name="Abouelleil A."/>
            <person name="Alvarado L."/>
            <person name="Arachchi H.M."/>
            <person name="Berlin A."/>
            <person name="Brown A."/>
            <person name="Chapman S.B."/>
            <person name="Chen Z."/>
            <person name="Dunbar C."/>
            <person name="Freedman E."/>
            <person name="Gearin G."/>
            <person name="Gellesch M."/>
            <person name="Goldberg J."/>
            <person name="Griggs A."/>
            <person name="Gujja S."/>
            <person name="Heiman D."/>
            <person name="Howarth C."/>
            <person name="Larson L."/>
            <person name="Lui A."/>
            <person name="MacDonald P.J.P."/>
            <person name="Mehta T."/>
            <person name="Montmayeur A."/>
            <person name="Murphy C."/>
            <person name="Neiman D."/>
            <person name="Pearson M."/>
            <person name="Priest M."/>
            <person name="Roberts A."/>
            <person name="Saif S."/>
            <person name="Shea T."/>
            <person name="Shenoy N."/>
            <person name="Sisk P."/>
            <person name="Stolte C."/>
            <person name="Sykes S."/>
            <person name="Yandava C."/>
            <person name="Wortman J."/>
            <person name="Nusbaum C."/>
            <person name="Birren B."/>
        </authorList>
    </citation>
    <scope>NUCLEOTIDE SEQUENCE</scope>
    <source>
        <strain evidence="17">R3-111a-1</strain>
    </source>
</reference>
<feature type="compositionally biased region" description="Low complexity" evidence="15">
    <location>
        <begin position="405"/>
        <end position="432"/>
    </location>
</feature>
<feature type="domain" description="ERCC4" evidence="16">
    <location>
        <begin position="492"/>
        <end position="791"/>
    </location>
</feature>